<keyword evidence="10" id="KW-0961">Cell wall biogenesis/degradation</keyword>
<feature type="transmembrane region" description="Helical" evidence="13">
    <location>
        <begin position="109"/>
        <end position="128"/>
    </location>
</feature>
<proteinExistence type="predicted"/>
<dbReference type="NCBIfam" id="TIGR02210">
    <property type="entry name" value="rodA_shape"/>
    <property type="match status" value="1"/>
</dbReference>
<feature type="transmembrane region" description="Helical" evidence="13">
    <location>
        <begin position="140"/>
        <end position="157"/>
    </location>
</feature>
<comment type="subcellular location">
    <subcellularLocation>
        <location evidence="1">Membrane</location>
        <topology evidence="1">Multi-pass membrane protein</topology>
    </subcellularLocation>
</comment>
<evidence type="ECO:0000313" key="14">
    <source>
        <dbReference type="EMBL" id="OEG70564.1"/>
    </source>
</evidence>
<evidence type="ECO:0000256" key="2">
    <source>
        <dbReference type="ARBA" id="ARBA00022475"/>
    </source>
</evidence>
<evidence type="ECO:0000256" key="8">
    <source>
        <dbReference type="ARBA" id="ARBA00022989"/>
    </source>
</evidence>
<dbReference type="GO" id="GO:0071555">
    <property type="term" value="P:cell wall organization"/>
    <property type="evidence" value="ECO:0007669"/>
    <property type="project" value="UniProtKB-KW"/>
</dbReference>
<keyword evidence="6" id="KW-0133">Cell shape</keyword>
<feature type="transmembrane region" description="Helical" evidence="13">
    <location>
        <begin position="354"/>
        <end position="374"/>
    </location>
</feature>
<feature type="transmembrane region" description="Helical" evidence="13">
    <location>
        <begin position="185"/>
        <end position="203"/>
    </location>
</feature>
<dbReference type="GO" id="GO:0009252">
    <property type="term" value="P:peptidoglycan biosynthetic process"/>
    <property type="evidence" value="ECO:0007669"/>
    <property type="project" value="UniProtKB-KW"/>
</dbReference>
<dbReference type="GO" id="GO:0051301">
    <property type="term" value="P:cell division"/>
    <property type="evidence" value="ECO:0007669"/>
    <property type="project" value="InterPro"/>
</dbReference>
<evidence type="ECO:0000256" key="5">
    <source>
        <dbReference type="ARBA" id="ARBA00022692"/>
    </source>
</evidence>
<evidence type="ECO:0000256" key="7">
    <source>
        <dbReference type="ARBA" id="ARBA00022984"/>
    </source>
</evidence>
<dbReference type="GO" id="GO:0005886">
    <property type="term" value="C:plasma membrane"/>
    <property type="evidence" value="ECO:0007669"/>
    <property type="project" value="TreeGrafter"/>
</dbReference>
<evidence type="ECO:0000256" key="11">
    <source>
        <dbReference type="ARBA" id="ARBA00032370"/>
    </source>
</evidence>
<feature type="transmembrane region" description="Helical" evidence="13">
    <location>
        <begin position="232"/>
        <end position="252"/>
    </location>
</feature>
<dbReference type="PROSITE" id="PS00428">
    <property type="entry name" value="FTSW_RODA_SPOVE"/>
    <property type="match status" value="1"/>
</dbReference>
<dbReference type="EMBL" id="LNVX01000308">
    <property type="protein sequence ID" value="OEG70564.1"/>
    <property type="molecule type" value="Genomic_DNA"/>
</dbReference>
<dbReference type="GO" id="GO:0015648">
    <property type="term" value="F:lipid-linked peptidoglycan transporter activity"/>
    <property type="evidence" value="ECO:0007669"/>
    <property type="project" value="TreeGrafter"/>
</dbReference>
<protein>
    <recommendedName>
        <fullName evidence="12">Cell wall polymerase</fullName>
    </recommendedName>
    <alternativeName>
        <fullName evidence="11">Peptidoglycan polymerase</fullName>
    </alternativeName>
</protein>
<feature type="transmembrane region" description="Helical" evidence="13">
    <location>
        <begin position="259"/>
        <end position="280"/>
    </location>
</feature>
<dbReference type="InterPro" id="IPR011923">
    <property type="entry name" value="RodA/MrdB"/>
</dbReference>
<feature type="transmembrane region" description="Helical" evidence="13">
    <location>
        <begin position="47"/>
        <end position="67"/>
    </location>
</feature>
<keyword evidence="4" id="KW-0808">Transferase</keyword>
<dbReference type="PANTHER" id="PTHR30474">
    <property type="entry name" value="CELL CYCLE PROTEIN"/>
    <property type="match status" value="1"/>
</dbReference>
<dbReference type="InterPro" id="IPR018365">
    <property type="entry name" value="Cell_cycle_FtsW-rel_CS"/>
</dbReference>
<feature type="transmembrane region" description="Helical" evidence="13">
    <location>
        <begin position="12"/>
        <end position="35"/>
    </location>
</feature>
<sequence>MIDKKQFFQHLVSEIDCWLIFVLLILMLISFIEIYSAGFNYGMSFKYLSVQFLASGIGFIWLFLLASFNYQYYKHFDKFIYILSFALLVSVLIFGSVKRGTRGWFDFGFISFQPVEIAKVMFILALASFLDKRAEDSKKISFLISAFAMLAGHLLLIMMQPDFSSTLSYFPVTLILLFIAGVKPFYLLCIIVLGSLAAGIPLLETFLDMRLKSLESETFLTSLTVSLKSGWTGIYIIAAVLFLIVGGWCLLWKLRVKISIIYPVILCGTILIGCAASIPVEKSLKDYQRKRLVVFLNPKVDPRGAGYNIIQSKIAIGSGRFAGKGFKRGTQTQLGFLPEQHTDFIFSVIGEEGGWIMAQLTLFLYFLFIWRALAIAKEARDRYGSLVAVGFAAMFTFYAVINIGMVMGIMPVTGIPLLFLSYGGSSIFSSLCTVGILCSIHMRRHIYY</sequence>
<keyword evidence="5 13" id="KW-0812">Transmembrane</keyword>
<keyword evidence="3" id="KW-0328">Glycosyltransferase</keyword>
<keyword evidence="9 13" id="KW-0472">Membrane</keyword>
<dbReference type="GO" id="GO:0016757">
    <property type="term" value="F:glycosyltransferase activity"/>
    <property type="evidence" value="ECO:0007669"/>
    <property type="project" value="UniProtKB-KW"/>
</dbReference>
<accession>A0A1E5IJF3</accession>
<dbReference type="AlphaFoldDB" id="A0A1E5IJF3"/>
<dbReference type="Proteomes" id="UP000095237">
    <property type="component" value="Unassembled WGS sequence"/>
</dbReference>
<evidence type="ECO:0000256" key="6">
    <source>
        <dbReference type="ARBA" id="ARBA00022960"/>
    </source>
</evidence>
<comment type="caution">
    <text evidence="14">The sequence shown here is derived from an EMBL/GenBank/DDBJ whole genome shotgun (WGS) entry which is preliminary data.</text>
</comment>
<keyword evidence="8 13" id="KW-1133">Transmembrane helix</keyword>
<evidence type="ECO:0000256" key="1">
    <source>
        <dbReference type="ARBA" id="ARBA00004141"/>
    </source>
</evidence>
<evidence type="ECO:0000256" key="10">
    <source>
        <dbReference type="ARBA" id="ARBA00023316"/>
    </source>
</evidence>
<keyword evidence="15" id="KW-1185">Reference proteome</keyword>
<dbReference type="GO" id="GO:0008360">
    <property type="term" value="P:regulation of cell shape"/>
    <property type="evidence" value="ECO:0007669"/>
    <property type="project" value="UniProtKB-KW"/>
</dbReference>
<gene>
    <name evidence="14" type="ORF">ATZ36_04085</name>
</gene>
<keyword evidence="2" id="KW-1003">Cell membrane</keyword>
<evidence type="ECO:0000256" key="9">
    <source>
        <dbReference type="ARBA" id="ARBA00023136"/>
    </source>
</evidence>
<dbReference type="InterPro" id="IPR001182">
    <property type="entry name" value="FtsW/RodA"/>
</dbReference>
<evidence type="ECO:0000256" key="3">
    <source>
        <dbReference type="ARBA" id="ARBA00022676"/>
    </source>
</evidence>
<feature type="transmembrane region" description="Helical" evidence="13">
    <location>
        <begin position="415"/>
        <end position="440"/>
    </location>
</feature>
<dbReference type="GO" id="GO:0032153">
    <property type="term" value="C:cell division site"/>
    <property type="evidence" value="ECO:0007669"/>
    <property type="project" value="TreeGrafter"/>
</dbReference>
<feature type="transmembrane region" description="Helical" evidence="13">
    <location>
        <begin position="163"/>
        <end position="180"/>
    </location>
</feature>
<organism evidence="14 15">
    <name type="scientific">Endomicrobium trichonymphae</name>
    <dbReference type="NCBI Taxonomy" id="1408204"/>
    <lineage>
        <taxon>Bacteria</taxon>
        <taxon>Pseudomonadati</taxon>
        <taxon>Elusimicrobiota</taxon>
        <taxon>Endomicrobiia</taxon>
        <taxon>Endomicrobiales</taxon>
        <taxon>Endomicrobiaceae</taxon>
        <taxon>Candidatus Endomicrobiellum</taxon>
    </lineage>
</organism>
<feature type="transmembrane region" description="Helical" evidence="13">
    <location>
        <begin position="79"/>
        <end position="97"/>
    </location>
</feature>
<feature type="transmembrane region" description="Helical" evidence="13">
    <location>
        <begin position="386"/>
        <end position="409"/>
    </location>
</feature>
<reference evidence="14 15" key="1">
    <citation type="submission" date="2015-11" db="EMBL/GenBank/DDBJ databases">
        <title>Evidence for parallel genomic evolution in an endosymbiosis of termite gut flagellates.</title>
        <authorList>
            <person name="Zheng H."/>
        </authorList>
    </citation>
    <scope>NUCLEOTIDE SEQUENCE [LARGE SCALE GENOMIC DNA]</scope>
    <source>
        <strain evidence="14 15">CET450</strain>
    </source>
</reference>
<evidence type="ECO:0000256" key="13">
    <source>
        <dbReference type="SAM" id="Phobius"/>
    </source>
</evidence>
<dbReference type="PANTHER" id="PTHR30474:SF1">
    <property type="entry name" value="PEPTIDOGLYCAN GLYCOSYLTRANSFERASE MRDB"/>
    <property type="match status" value="1"/>
</dbReference>
<keyword evidence="7" id="KW-0573">Peptidoglycan synthesis</keyword>
<dbReference type="Pfam" id="PF01098">
    <property type="entry name" value="FTSW_RODA_SPOVE"/>
    <property type="match status" value="2"/>
</dbReference>
<evidence type="ECO:0000313" key="15">
    <source>
        <dbReference type="Proteomes" id="UP000095237"/>
    </source>
</evidence>
<evidence type="ECO:0000256" key="4">
    <source>
        <dbReference type="ARBA" id="ARBA00022679"/>
    </source>
</evidence>
<name>A0A1E5IJF3_ENDTX</name>
<evidence type="ECO:0000256" key="12">
    <source>
        <dbReference type="ARBA" id="ARBA00033270"/>
    </source>
</evidence>